<comment type="similarity">
    <text evidence="1">Belongs to the formin homology family. Cappuccino subfamily.</text>
</comment>
<proteinExistence type="inferred from homology"/>
<feature type="coiled-coil region" evidence="2">
    <location>
        <begin position="951"/>
        <end position="978"/>
    </location>
</feature>
<dbReference type="GO" id="GO:0051015">
    <property type="term" value="F:actin filament binding"/>
    <property type="evidence" value="ECO:0007669"/>
    <property type="project" value="TreeGrafter"/>
</dbReference>
<name>A0A813MH37_9BILA</name>
<dbReference type="Gene3D" id="1.20.58.2220">
    <property type="entry name" value="Formin, FH2 domain"/>
    <property type="match status" value="1"/>
</dbReference>
<comment type="caution">
    <text evidence="5">The sequence shown here is derived from an EMBL/GenBank/DDBJ whole genome shotgun (WGS) entry which is preliminary data.</text>
</comment>
<dbReference type="GO" id="GO:0008017">
    <property type="term" value="F:microtubule binding"/>
    <property type="evidence" value="ECO:0007669"/>
    <property type="project" value="InterPro"/>
</dbReference>
<dbReference type="InterPro" id="IPR015425">
    <property type="entry name" value="FH2_Formin"/>
</dbReference>
<feature type="compositionally biased region" description="Basic and acidic residues" evidence="3">
    <location>
        <begin position="1071"/>
        <end position="1084"/>
    </location>
</feature>
<dbReference type="OrthoDB" id="427644at2759"/>
<protein>
    <recommendedName>
        <fullName evidence="4">FH2 domain-containing protein</fullName>
    </recommendedName>
</protein>
<dbReference type="GO" id="GO:0005737">
    <property type="term" value="C:cytoplasm"/>
    <property type="evidence" value="ECO:0007669"/>
    <property type="project" value="TreeGrafter"/>
</dbReference>
<dbReference type="InterPro" id="IPR042201">
    <property type="entry name" value="FH2_Formin_sf"/>
</dbReference>
<dbReference type="InterPro" id="IPR001265">
    <property type="entry name" value="Formin_Cappuccino_subfam"/>
</dbReference>
<dbReference type="EMBL" id="CAJNOC010000143">
    <property type="protein sequence ID" value="CAF0718846.1"/>
    <property type="molecule type" value="Genomic_DNA"/>
</dbReference>
<feature type="compositionally biased region" description="Pro residues" evidence="3">
    <location>
        <begin position="490"/>
        <end position="502"/>
    </location>
</feature>
<evidence type="ECO:0000259" key="4">
    <source>
        <dbReference type="PROSITE" id="PS51444"/>
    </source>
</evidence>
<organism evidence="5 6">
    <name type="scientific">Brachionus calyciflorus</name>
    <dbReference type="NCBI Taxonomy" id="104777"/>
    <lineage>
        <taxon>Eukaryota</taxon>
        <taxon>Metazoa</taxon>
        <taxon>Spiralia</taxon>
        <taxon>Gnathifera</taxon>
        <taxon>Rotifera</taxon>
        <taxon>Eurotatoria</taxon>
        <taxon>Monogononta</taxon>
        <taxon>Pseudotrocha</taxon>
        <taxon>Ploima</taxon>
        <taxon>Brachionidae</taxon>
        <taxon>Brachionus</taxon>
    </lineage>
</organism>
<dbReference type="GO" id="GO:0045010">
    <property type="term" value="P:actin nucleation"/>
    <property type="evidence" value="ECO:0007669"/>
    <property type="project" value="InterPro"/>
</dbReference>
<feature type="compositionally biased region" description="Basic and acidic residues" evidence="3">
    <location>
        <begin position="1097"/>
        <end position="1106"/>
    </location>
</feature>
<feature type="coiled-coil region" evidence="2">
    <location>
        <begin position="369"/>
        <end position="453"/>
    </location>
</feature>
<evidence type="ECO:0000256" key="3">
    <source>
        <dbReference type="SAM" id="MobiDB-lite"/>
    </source>
</evidence>
<dbReference type="Proteomes" id="UP000663879">
    <property type="component" value="Unassembled WGS sequence"/>
</dbReference>
<evidence type="ECO:0000313" key="6">
    <source>
        <dbReference type="Proteomes" id="UP000663879"/>
    </source>
</evidence>
<dbReference type="AlphaFoldDB" id="A0A813MH37"/>
<dbReference type="SMART" id="SM00498">
    <property type="entry name" value="FH2"/>
    <property type="match status" value="1"/>
</dbReference>
<dbReference type="SUPFAM" id="SSF101447">
    <property type="entry name" value="Formin homology 2 domain (FH2 domain)"/>
    <property type="match status" value="1"/>
</dbReference>
<sequence>MSIENEFLIDTTISTSPTTTSNTTSGQNNRNILIININDVQSQTQTTSTSSNASLDSNSTNESTNIYTNFEYWSKSFNNFDSIDPDENLNCSNSSSHLVDLYYSRLYNHYIPETPKAQPVTTPNLITTTRFLHPEQTPTSNETLVSKLKNWIKKPFSPKMETTQNYSIPLSVDFTRKLKRPTHIPLCLEFSNSQSFQGSVLEDWLLQTFEDHLKDSSSVFKNELNSLATTATNSATSFIIEYSYTQNLETDEITYISNEPRKLNSDSYKAAINNFDDNRECGDDIKKSESSFKNDDYLSKRQEANFYVQQILTDLLALGVIEYESGFENAINKTYKPKSDYVWGRYVPLNLKQTIQESNKEDPIEMAQKATISSLKNEHKEEIQSLRKKHELEISNLKTEYSKKILDLEDKIRQLNSDLENLKKNTQNQKKEIDDLKSANLKLLNEKNSLKNQLSAASSPPPAIATVKQFSIPISQSALNGFPNLSSTGPAPPPPPPPPLPPSFIGSSIPPPPPLTGLGTSISSFNSGSSIPPAPPPINGLLACSIPQPPPLPLATGVPPPPPLPMGIGGPPVPPPPPPPMLGMNEPPPPPPPPPMLGMGGPPPPPPMLGMGGPPPPPPMLGMGGPPPPPPMLGMGGPPPPPPMFGSSGPPPPPMFGGYMAPQPVQRPITRKKFNPKADMKTLYWNRIQIFNKSDAIWFDVDEADIDDDFESLFAKPSTKANKKDDKKLSKQVSSTSMKPELVKLLDSKRSQAIAILMTSQRLDSNIIREALMGFDNELISYETLNSIYILRPQEDELRMLQDYIKTSSEDLLDKPELFLLELSRIPTFEERMYCLVYRNKFYESISSIEFRLNNIANLCDEIMNSTSIRKILGIILACGNNMNAANKSRGDADGFDLAILPSLKDVKSKDNSTNLVQYIAWYYLNKIDDDTTKYPLAEPSDFNFVAQVSFDELEKELKKVNNEIKDVETRVEIVLSQEAEKSEQFKSGVEQFLSNAISECKDQEENFTKCKAKFKKLSSLFILKPKTAEPEVTPEYFFSLWTMFSTDFKDAWKRESQKLIKLRQKQLNEKRNELKAQKSESKPVGRKSIKAIFSQKRTEESKNKN</sequence>
<feature type="domain" description="FH2" evidence="4">
    <location>
        <begin position="670"/>
        <end position="1075"/>
    </location>
</feature>
<evidence type="ECO:0000256" key="2">
    <source>
        <dbReference type="SAM" id="Coils"/>
    </source>
</evidence>
<dbReference type="GO" id="GO:0030866">
    <property type="term" value="P:cortical actin cytoskeleton organization"/>
    <property type="evidence" value="ECO:0007669"/>
    <property type="project" value="TreeGrafter"/>
</dbReference>
<dbReference type="PROSITE" id="PS51444">
    <property type="entry name" value="FH2"/>
    <property type="match status" value="1"/>
</dbReference>
<keyword evidence="6" id="KW-1185">Reference proteome</keyword>
<dbReference type="Pfam" id="PF02181">
    <property type="entry name" value="FH2"/>
    <property type="match status" value="1"/>
</dbReference>
<keyword evidence="2" id="KW-0175">Coiled coil</keyword>
<feature type="region of interest" description="Disordered" evidence="3">
    <location>
        <begin position="568"/>
        <end position="617"/>
    </location>
</feature>
<dbReference type="GO" id="GO:0005884">
    <property type="term" value="C:actin filament"/>
    <property type="evidence" value="ECO:0007669"/>
    <property type="project" value="InterPro"/>
</dbReference>
<reference evidence="5" key="1">
    <citation type="submission" date="2021-02" db="EMBL/GenBank/DDBJ databases">
        <authorList>
            <person name="Nowell W R."/>
        </authorList>
    </citation>
    <scope>NUCLEOTIDE SEQUENCE</scope>
    <source>
        <strain evidence="5">Ploen Becks lab</strain>
    </source>
</reference>
<accession>A0A813MH37</accession>
<dbReference type="PANTHER" id="PTHR45920:SF7">
    <property type="entry name" value="FORMIN-G"/>
    <property type="match status" value="1"/>
</dbReference>
<gene>
    <name evidence="5" type="ORF">OXX778_LOCUS1987</name>
</gene>
<dbReference type="PANTHER" id="PTHR45920">
    <property type="entry name" value="FORMIN HOMOLOGY 2 DOMAIN CONTAINING, ISOFORM I"/>
    <property type="match status" value="1"/>
</dbReference>
<evidence type="ECO:0000313" key="5">
    <source>
        <dbReference type="EMBL" id="CAF0718846.1"/>
    </source>
</evidence>
<feature type="compositionally biased region" description="Low complexity" evidence="3">
    <location>
        <begin position="516"/>
        <end position="531"/>
    </location>
</feature>
<dbReference type="PRINTS" id="PR00828">
    <property type="entry name" value="FORMIN"/>
</dbReference>
<feature type="region of interest" description="Disordered" evidence="3">
    <location>
        <begin position="481"/>
        <end position="533"/>
    </location>
</feature>
<evidence type="ECO:0000256" key="1">
    <source>
        <dbReference type="ARBA" id="ARBA00005271"/>
    </source>
</evidence>
<feature type="region of interest" description="Disordered" evidence="3">
    <location>
        <begin position="1071"/>
        <end position="1106"/>
    </location>
</feature>